<organism evidence="1 2">
    <name type="scientific">Labedella endophytica</name>
    <dbReference type="NCBI Taxonomy" id="1523160"/>
    <lineage>
        <taxon>Bacteria</taxon>
        <taxon>Bacillati</taxon>
        <taxon>Actinomycetota</taxon>
        <taxon>Actinomycetes</taxon>
        <taxon>Micrococcales</taxon>
        <taxon>Microbacteriaceae</taxon>
        <taxon>Labedella</taxon>
    </lineage>
</organism>
<keyword evidence="2" id="KW-1185">Reference proteome</keyword>
<sequence length="89" mass="9887">MRRNTVTFDDHTYLLCPTSNPADLQRAVVASVTSGVGFVDVDVAGERTMSVLVTDRMSVIFESEEFEEPIPFIGPENSLAAQEFDLMWS</sequence>
<gene>
    <name evidence="1" type="ORF">ELQ94_00165</name>
</gene>
<dbReference type="AlphaFoldDB" id="A0A3S0X9H8"/>
<evidence type="ECO:0000313" key="2">
    <source>
        <dbReference type="Proteomes" id="UP000274909"/>
    </source>
</evidence>
<reference evidence="1 2" key="1">
    <citation type="submission" date="2018-12" db="EMBL/GenBank/DDBJ databases">
        <authorList>
            <person name="Li F."/>
        </authorList>
    </citation>
    <scope>NUCLEOTIDE SEQUENCE [LARGE SCALE GENOMIC DNA]</scope>
    <source>
        <strain evidence="1 2">EGI 6500705</strain>
    </source>
</reference>
<dbReference type="Proteomes" id="UP000274909">
    <property type="component" value="Unassembled WGS sequence"/>
</dbReference>
<evidence type="ECO:0000313" key="1">
    <source>
        <dbReference type="EMBL" id="RUR03022.1"/>
    </source>
</evidence>
<protein>
    <submittedName>
        <fullName evidence="1">Uncharacterized protein</fullName>
    </submittedName>
</protein>
<accession>A0A3S0X9H8</accession>
<proteinExistence type="predicted"/>
<name>A0A3S0X9H8_9MICO</name>
<dbReference type="EMBL" id="RZGZ01000001">
    <property type="protein sequence ID" value="RUR03022.1"/>
    <property type="molecule type" value="Genomic_DNA"/>
</dbReference>
<comment type="caution">
    <text evidence="1">The sequence shown here is derived from an EMBL/GenBank/DDBJ whole genome shotgun (WGS) entry which is preliminary data.</text>
</comment>
<dbReference type="RefSeq" id="WP_127046006.1">
    <property type="nucleotide sequence ID" value="NZ_RZGZ01000001.1"/>
</dbReference>